<evidence type="ECO:0000256" key="2">
    <source>
        <dbReference type="ARBA" id="ARBA00012180"/>
    </source>
</evidence>
<comment type="similarity">
    <text evidence="1">Belongs to the beta type-B retroviral polymerase family. HERV class-II K(HML-2) pol subfamily.</text>
</comment>
<dbReference type="EC" id="3.1.26.4" evidence="2"/>
<dbReference type="PROSITE" id="PS50878">
    <property type="entry name" value="RT_POL"/>
    <property type="match status" value="1"/>
</dbReference>
<keyword evidence="4" id="KW-0808">Transferase</keyword>
<dbReference type="InterPro" id="IPR036397">
    <property type="entry name" value="RNaseH_sf"/>
</dbReference>
<dbReference type="Pfam" id="PF17919">
    <property type="entry name" value="RT_RNaseH_2"/>
    <property type="match status" value="1"/>
</dbReference>
<dbReference type="InterPro" id="IPR043502">
    <property type="entry name" value="DNA/RNA_pol_sf"/>
</dbReference>
<dbReference type="Gene3D" id="2.40.70.10">
    <property type="entry name" value="Acid Proteases"/>
    <property type="match status" value="1"/>
</dbReference>
<dbReference type="Gene3D" id="2.30.30.850">
    <property type="match status" value="1"/>
</dbReference>
<evidence type="ECO:0000256" key="6">
    <source>
        <dbReference type="ARBA" id="ARBA00022722"/>
    </source>
</evidence>
<evidence type="ECO:0000256" key="9">
    <source>
        <dbReference type="ARBA" id="ARBA00022842"/>
    </source>
</evidence>
<keyword evidence="8" id="KW-0378">Hydrolase</keyword>
<keyword evidence="9" id="KW-0460">Magnesium</keyword>
<evidence type="ECO:0000256" key="12">
    <source>
        <dbReference type="ARBA" id="ARBA00022918"/>
    </source>
</evidence>
<evidence type="ECO:0000256" key="10">
    <source>
        <dbReference type="ARBA" id="ARBA00022884"/>
    </source>
</evidence>
<dbReference type="PROSITE" id="PS50994">
    <property type="entry name" value="INTEGRASE"/>
    <property type="match status" value="1"/>
</dbReference>
<keyword evidence="13" id="KW-0233">DNA recombination</keyword>
<dbReference type="Pfam" id="PF00665">
    <property type="entry name" value="rve"/>
    <property type="match status" value="1"/>
</dbReference>
<dbReference type="InterPro" id="IPR018061">
    <property type="entry name" value="Retropepsins"/>
</dbReference>
<dbReference type="SUPFAM" id="SSF56672">
    <property type="entry name" value="DNA/RNA polymerases"/>
    <property type="match status" value="1"/>
</dbReference>
<dbReference type="EMBL" id="JAYMGO010000001">
    <property type="protein sequence ID" value="KAL1281513.1"/>
    <property type="molecule type" value="Genomic_DNA"/>
</dbReference>
<evidence type="ECO:0000256" key="1">
    <source>
        <dbReference type="ARBA" id="ARBA00010879"/>
    </source>
</evidence>
<dbReference type="Gene3D" id="3.10.20.370">
    <property type="match status" value="1"/>
</dbReference>
<keyword evidence="10" id="KW-0694">RNA-binding</keyword>
<evidence type="ECO:0000256" key="8">
    <source>
        <dbReference type="ARBA" id="ARBA00022801"/>
    </source>
</evidence>
<keyword evidence="5" id="KW-0548">Nucleotidyltransferase</keyword>
<dbReference type="Gene3D" id="3.30.420.10">
    <property type="entry name" value="Ribonuclease H-like superfamily/Ribonuclease H"/>
    <property type="match status" value="2"/>
</dbReference>
<evidence type="ECO:0000256" key="7">
    <source>
        <dbReference type="ARBA" id="ARBA00022759"/>
    </source>
</evidence>
<dbReference type="PROSITE" id="PS50879">
    <property type="entry name" value="RNASE_H_1"/>
    <property type="match status" value="1"/>
</dbReference>
<name>A0ABR3NXS8_9TELE</name>
<evidence type="ECO:0000256" key="11">
    <source>
        <dbReference type="ARBA" id="ARBA00022908"/>
    </source>
</evidence>
<dbReference type="Pfam" id="PF00075">
    <property type="entry name" value="RNase_H"/>
    <property type="match status" value="1"/>
</dbReference>
<dbReference type="InterPro" id="IPR012337">
    <property type="entry name" value="RNaseH-like_sf"/>
</dbReference>
<comment type="caution">
    <text evidence="18">The sequence shown here is derived from an EMBL/GenBank/DDBJ whole genome shotgun (WGS) entry which is preliminary data.</text>
</comment>
<keyword evidence="6" id="KW-0540">Nuclease</keyword>
<dbReference type="InterPro" id="IPR002156">
    <property type="entry name" value="RNaseH_domain"/>
</dbReference>
<reference evidence="18 19" key="1">
    <citation type="submission" date="2023-09" db="EMBL/GenBank/DDBJ databases">
        <authorList>
            <person name="Wang M."/>
        </authorList>
    </citation>
    <scope>NUCLEOTIDE SEQUENCE [LARGE SCALE GENOMIC DNA]</scope>
    <source>
        <strain evidence="18">GT-2023</strain>
        <tissue evidence="18">Liver</tissue>
    </source>
</reference>
<gene>
    <name evidence="18" type="ORF">QQF64_000316</name>
</gene>
<organism evidence="18 19">
    <name type="scientific">Cirrhinus molitorella</name>
    <name type="common">mud carp</name>
    <dbReference type="NCBI Taxonomy" id="172907"/>
    <lineage>
        <taxon>Eukaryota</taxon>
        <taxon>Metazoa</taxon>
        <taxon>Chordata</taxon>
        <taxon>Craniata</taxon>
        <taxon>Vertebrata</taxon>
        <taxon>Euteleostomi</taxon>
        <taxon>Actinopterygii</taxon>
        <taxon>Neopterygii</taxon>
        <taxon>Teleostei</taxon>
        <taxon>Ostariophysi</taxon>
        <taxon>Cypriniformes</taxon>
        <taxon>Cyprinidae</taxon>
        <taxon>Labeoninae</taxon>
        <taxon>Labeonini</taxon>
        <taxon>Cirrhinus</taxon>
    </lineage>
</organism>
<evidence type="ECO:0000259" key="16">
    <source>
        <dbReference type="PROSITE" id="PS50879"/>
    </source>
</evidence>
<evidence type="ECO:0000256" key="5">
    <source>
        <dbReference type="ARBA" id="ARBA00022695"/>
    </source>
</evidence>
<dbReference type="SUPFAM" id="SSF50630">
    <property type="entry name" value="Acid proteases"/>
    <property type="match status" value="1"/>
</dbReference>
<evidence type="ECO:0000259" key="14">
    <source>
        <dbReference type="PROSITE" id="PS50175"/>
    </source>
</evidence>
<dbReference type="InterPro" id="IPR021109">
    <property type="entry name" value="Peptidase_aspartic_dom_sf"/>
</dbReference>
<dbReference type="InterPro" id="IPR051320">
    <property type="entry name" value="Viral_Replic_Matur_Polypro"/>
</dbReference>
<dbReference type="InterPro" id="IPR041577">
    <property type="entry name" value="RT_RNaseH_2"/>
</dbReference>
<dbReference type="PROSITE" id="PS50175">
    <property type="entry name" value="ASP_PROT_RETROV"/>
    <property type="match status" value="1"/>
</dbReference>
<dbReference type="Proteomes" id="UP001558613">
    <property type="component" value="Unassembled WGS sequence"/>
</dbReference>
<dbReference type="CDD" id="cd09273">
    <property type="entry name" value="RNase_HI_RT_Bel"/>
    <property type="match status" value="1"/>
</dbReference>
<dbReference type="PROSITE" id="PS00141">
    <property type="entry name" value="ASP_PROTEASE"/>
    <property type="match status" value="1"/>
</dbReference>
<dbReference type="Pfam" id="PF00077">
    <property type="entry name" value="RVP"/>
    <property type="match status" value="1"/>
</dbReference>
<sequence length="1352" mass="151764">MPKYSLLVQGVEIDFLADSGASRSTVRPCDLPCNPTLTDRVAESLSASGHAISDRFTVPLDCEAEGGRVLKHAFLFSKTCPVPILGRDLMCKLNLRLIADSSGVRVEEGGEQWSCLHAEPQWVYEWRIINYDWAVMMCEMAKERVKCWEAEIMTPDDLHCTSHVALERDEHYEKDWFAQEETETLSFDKMFWTENVCALSACLTEAQSRQYQMTEETVPHLSLSKAEGHRWSEVGLFVKKCAEATDWRETGPDLKHSESLKAFMMQFECKVEVEKTVRPIVYDKREDQCMTVVNPSDIHPALAEIPSYLWAKHKYDVGLIKECEPLVITPKSDYRPCQRQYPLKKEAIEGIRPVFESLLREGVIVECNDSPVRTPIFPVKKIRDKGQPTEWRFVQDLQAVNAAIRARAPSVPNPYTILTQIPQDAKFFSVVDLANAFFSVPVAEESQYWLAFEFDGRGYTFQRLAQGLCDSPTKYHESLKRSLESLKLSPGTALLQYVDDLAVCARDEATCVADTVTLLKHLAEEGHKVSLSKLQFVKQQVTFLGHVITPNSKSLSDKRVQGIKDVPKPITKKQMLSFLGMCSYCRTFIPNYAICEQPLRSLTIGKGLKSTDKIEWTAEAEEAFVNMKIQLSQAPALGLPNADKPFVQMVDEKNGFMTSVLLQHHGDKLRPVAYFSSKLDPVAAGLPLCLRAVAAAEQAVMASREFVGYSDLTLLTPHAVTMILQEQKTSHLSTARWLRYHTILLDMPNITVRRCTTLNAATLLPTEGDGEEHHCCLTTLEQVCTPRPDLSDMPFENCENVLFVDGSASKDPQTGLNKVGYAITTEFEVVASGKLPSNYSAQAAELVALTEACKLMEGKCVTIYTDSRYAFGVTHDFGALWKHRKFLKSDGRPILNARLVAELLEAILLPKKIAICKCAAHTNNKDSVSIGNARADAAAKAAATQQTEEQKCALLSETNENTSSSLQDMQTFATGAEKELWKKGGCKVIEGVWRSEDGRPCLPKHFFSHYSKLTHGLDHVSKTGMILSVKRLWYTKGFTIYAENFCKRCVICNTHNVARGVKLPLASQPPSTGPFEYLQMDFVELNPCEGNKYCLVMVDMWSKWTEVFPSSRQDAAAVAKALLTEIVPRWGIPRKISSDNGRHFVNEAIKQVGQFLGIDMRTHCSYSPKSSGVTERQNLTLKNKLAKCCEETGLTWVKALPIVLMYMRMRRRVRSNLSPYEILFGRPPYVGLEGGKQPLPSAELCEHDMLSYCKEMSSLLSNICVQVKAAQQKAAEAPLHDIKPGEFVVIRDFRRKSWKAKRWLGPFQVLLTTYTAVKVAERATWVHASHCRRVPSASQEGERGQARDNDQQ</sequence>
<dbReference type="InterPro" id="IPR001995">
    <property type="entry name" value="Peptidase_A2_cat"/>
</dbReference>
<dbReference type="InterPro" id="IPR001969">
    <property type="entry name" value="Aspartic_peptidase_AS"/>
</dbReference>
<feature type="domain" description="Reverse transcriptase" evidence="15">
    <location>
        <begin position="360"/>
        <end position="548"/>
    </location>
</feature>
<dbReference type="Gene3D" id="1.10.340.70">
    <property type="match status" value="1"/>
</dbReference>
<dbReference type="InterPro" id="IPR040643">
    <property type="entry name" value="MLVIN_C"/>
</dbReference>
<protein>
    <recommendedName>
        <fullName evidence="3">Gag-Pol polyprotein</fullName>
        <ecNumber evidence="2">3.1.26.4</ecNumber>
    </recommendedName>
</protein>
<accession>A0ABR3NXS8</accession>
<keyword evidence="11" id="KW-0229">DNA integration</keyword>
<evidence type="ECO:0000256" key="13">
    <source>
        <dbReference type="ARBA" id="ARBA00023172"/>
    </source>
</evidence>
<feature type="domain" description="Integrase catalytic" evidence="17">
    <location>
        <begin position="1070"/>
        <end position="1227"/>
    </location>
</feature>
<keyword evidence="19" id="KW-1185">Reference proteome</keyword>
<dbReference type="InterPro" id="IPR043128">
    <property type="entry name" value="Rev_trsase/Diguanyl_cyclase"/>
</dbReference>
<dbReference type="Gene3D" id="3.30.70.270">
    <property type="match status" value="2"/>
</dbReference>
<evidence type="ECO:0000259" key="15">
    <source>
        <dbReference type="PROSITE" id="PS50878"/>
    </source>
</evidence>
<evidence type="ECO:0000256" key="4">
    <source>
        <dbReference type="ARBA" id="ARBA00022679"/>
    </source>
</evidence>
<evidence type="ECO:0000259" key="17">
    <source>
        <dbReference type="PROSITE" id="PS50994"/>
    </source>
</evidence>
<dbReference type="Pfam" id="PF00078">
    <property type="entry name" value="RVT_1"/>
    <property type="match status" value="1"/>
</dbReference>
<dbReference type="InterPro" id="IPR001584">
    <property type="entry name" value="Integrase_cat-core"/>
</dbReference>
<evidence type="ECO:0000313" key="19">
    <source>
        <dbReference type="Proteomes" id="UP001558613"/>
    </source>
</evidence>
<dbReference type="SUPFAM" id="SSF53098">
    <property type="entry name" value="Ribonuclease H-like"/>
    <property type="match status" value="2"/>
</dbReference>
<evidence type="ECO:0000256" key="3">
    <source>
        <dbReference type="ARBA" id="ARBA00018735"/>
    </source>
</evidence>
<dbReference type="PANTHER" id="PTHR33064:SF37">
    <property type="entry name" value="RIBONUCLEASE H"/>
    <property type="match status" value="1"/>
</dbReference>
<feature type="domain" description="RNase H type-1" evidence="16">
    <location>
        <begin position="796"/>
        <end position="944"/>
    </location>
</feature>
<feature type="domain" description="Peptidase A2" evidence="14">
    <location>
        <begin position="13"/>
        <end position="89"/>
    </location>
</feature>
<dbReference type="PANTHER" id="PTHR33064">
    <property type="entry name" value="POL PROTEIN"/>
    <property type="match status" value="1"/>
</dbReference>
<keyword evidence="12" id="KW-0695">RNA-directed DNA polymerase</keyword>
<keyword evidence="7" id="KW-0255">Endonuclease</keyword>
<dbReference type="InterPro" id="IPR000477">
    <property type="entry name" value="RT_dom"/>
</dbReference>
<dbReference type="Gene3D" id="3.10.10.10">
    <property type="entry name" value="HIV Type 1 Reverse Transcriptase, subunit A, domain 1"/>
    <property type="match status" value="1"/>
</dbReference>
<proteinExistence type="inferred from homology"/>
<dbReference type="Pfam" id="PF18697">
    <property type="entry name" value="MLVIN_C"/>
    <property type="match status" value="1"/>
</dbReference>
<evidence type="ECO:0000313" key="18">
    <source>
        <dbReference type="EMBL" id="KAL1281513.1"/>
    </source>
</evidence>